<sequence length="639" mass="73461">MDTLELELSVAPEEMCRTCLAAVDRAQLKPIFCSEILDGKIVPFPKVVELTTGEKLTKNEKLPNNVCVECKAKLRELYLFVDKVRKSSNLLYEIFSVSKPEPPQTDQKRIESKTAEVQTEAIDVTEDKIDQSTPPVVLVENGTQCDRTRPTLGTDASCQTEMLPRKETANTVQTICLNNFNATFEDVEKVSLISVDKESSASDPVPTEADEGTTNDADEYDMILVAEEPTEEECYALSTVKLKKKSKGNKAQAVAANQQQPTAEETTTREVSTRGLRAKQQHCEYCNFTCRAVTFVNHCQIHRQTLELCFESIDYYRCPTCYRTFISQTHFDEHFNEPCHPVLPEKYVEPSDLKKHELFYLRGLVDMCAPKLKTFKLTIADDLYRCARCPMHTKNFEDMRLHAQSHDVDDDLMEDMNLLWEENCLDKVHVCGLCQAQFPDALYIRQHLYFHQCSFFCPYSCSMSFDKFVNLTRHIHRVHLLDSKPESHVPDGTSEPVKLPCELCGRSFLHADALEAHVKRHYRERKYVCTVCKKCFAQKSDLTTHLRIHTDERPYRCEICGKTFRTTSHRRDHMATHEVVNKFECDVCQKLFKAERILAGHKRLHSGQKPFQCTVCEKAFARKHHLKLHSKVHQKAAQN</sequence>
<accession>A0A182IT01</accession>
<keyword evidence="4" id="KW-0862">Zinc</keyword>
<dbReference type="Pfam" id="PF00096">
    <property type="entry name" value="zf-C2H2"/>
    <property type="match status" value="3"/>
</dbReference>
<evidence type="ECO:0000256" key="4">
    <source>
        <dbReference type="ARBA" id="ARBA00022833"/>
    </source>
</evidence>
<protein>
    <recommendedName>
        <fullName evidence="6">Protein krueppel</fullName>
    </recommendedName>
</protein>
<name>A0A182IT01_ANOAO</name>
<proteinExistence type="predicted"/>
<dbReference type="AlphaFoldDB" id="A0A182IT01"/>
<dbReference type="InterPro" id="IPR036236">
    <property type="entry name" value="Znf_C2H2_sf"/>
</dbReference>
<reference evidence="5" key="1">
    <citation type="submission" date="2022-08" db="UniProtKB">
        <authorList>
            <consortium name="EnsemblMetazoa"/>
        </authorList>
    </citation>
    <scope>IDENTIFICATION</scope>
    <source>
        <strain evidence="5">EBRO</strain>
    </source>
</reference>
<evidence type="ECO:0008006" key="6">
    <source>
        <dbReference type="Google" id="ProtNLM"/>
    </source>
</evidence>
<dbReference type="EnsemblMetazoa" id="AATE004901-RA">
    <property type="protein sequence ID" value="AATE004901-PA.1"/>
    <property type="gene ID" value="AATE004901"/>
</dbReference>
<dbReference type="FunFam" id="3.30.160.60:FF:000110">
    <property type="entry name" value="Zinc finger protein-like"/>
    <property type="match status" value="1"/>
</dbReference>
<dbReference type="GO" id="GO:0000981">
    <property type="term" value="F:DNA-binding transcription factor activity, RNA polymerase II-specific"/>
    <property type="evidence" value="ECO:0007669"/>
    <property type="project" value="TreeGrafter"/>
</dbReference>
<dbReference type="Gene3D" id="3.30.160.60">
    <property type="entry name" value="Classic Zinc Finger"/>
    <property type="match status" value="5"/>
</dbReference>
<organism evidence="5">
    <name type="scientific">Anopheles atroparvus</name>
    <name type="common">European mosquito</name>
    <dbReference type="NCBI Taxonomy" id="41427"/>
    <lineage>
        <taxon>Eukaryota</taxon>
        <taxon>Metazoa</taxon>
        <taxon>Ecdysozoa</taxon>
        <taxon>Arthropoda</taxon>
        <taxon>Hexapoda</taxon>
        <taxon>Insecta</taxon>
        <taxon>Pterygota</taxon>
        <taxon>Neoptera</taxon>
        <taxon>Endopterygota</taxon>
        <taxon>Diptera</taxon>
        <taxon>Nematocera</taxon>
        <taxon>Culicoidea</taxon>
        <taxon>Culicidae</taxon>
        <taxon>Anophelinae</taxon>
        <taxon>Anopheles</taxon>
    </lineage>
</organism>
<dbReference type="STRING" id="41427.A0A182IT01"/>
<dbReference type="GO" id="GO:0008270">
    <property type="term" value="F:zinc ion binding"/>
    <property type="evidence" value="ECO:0007669"/>
    <property type="project" value="UniProtKB-UniRule"/>
</dbReference>
<keyword evidence="3" id="KW-0863">Zinc-finger</keyword>
<dbReference type="Pfam" id="PF07776">
    <property type="entry name" value="zf-AD"/>
    <property type="match status" value="1"/>
</dbReference>
<dbReference type="InterPro" id="IPR013087">
    <property type="entry name" value="Znf_C2H2_type"/>
</dbReference>
<keyword evidence="1" id="KW-0479">Metal-binding</keyword>
<dbReference type="SMART" id="SM00355">
    <property type="entry name" value="ZnF_C2H2"/>
    <property type="match status" value="10"/>
</dbReference>
<evidence type="ECO:0000256" key="2">
    <source>
        <dbReference type="ARBA" id="ARBA00022737"/>
    </source>
</evidence>
<dbReference type="SUPFAM" id="SSF57716">
    <property type="entry name" value="Glucocorticoid receptor-like (DNA-binding domain)"/>
    <property type="match status" value="1"/>
</dbReference>
<dbReference type="InterPro" id="IPR012934">
    <property type="entry name" value="Znf_AD"/>
</dbReference>
<dbReference type="PROSITE" id="PS50157">
    <property type="entry name" value="ZINC_FINGER_C2H2_2"/>
    <property type="match status" value="7"/>
</dbReference>
<dbReference type="PROSITE" id="PS51915">
    <property type="entry name" value="ZAD"/>
    <property type="match status" value="1"/>
</dbReference>
<dbReference type="SMART" id="SM00868">
    <property type="entry name" value="zf-AD"/>
    <property type="match status" value="1"/>
</dbReference>
<dbReference type="GO" id="GO:0000977">
    <property type="term" value="F:RNA polymerase II transcription regulatory region sequence-specific DNA binding"/>
    <property type="evidence" value="ECO:0007669"/>
    <property type="project" value="TreeGrafter"/>
</dbReference>
<evidence type="ECO:0000256" key="1">
    <source>
        <dbReference type="ARBA" id="ARBA00022723"/>
    </source>
</evidence>
<keyword evidence="2" id="KW-0677">Repeat</keyword>
<evidence type="ECO:0000313" key="5">
    <source>
        <dbReference type="EnsemblMetazoa" id="AATE004901-PA.1"/>
    </source>
</evidence>
<evidence type="ECO:0000256" key="3">
    <source>
        <dbReference type="ARBA" id="ARBA00022771"/>
    </source>
</evidence>
<dbReference type="VEuPathDB" id="VectorBase:AATE004901"/>
<dbReference type="SUPFAM" id="SSF57667">
    <property type="entry name" value="beta-beta-alpha zinc fingers"/>
    <property type="match status" value="3"/>
</dbReference>
<dbReference type="GO" id="GO:0005634">
    <property type="term" value="C:nucleus"/>
    <property type="evidence" value="ECO:0007669"/>
    <property type="project" value="InterPro"/>
</dbReference>
<dbReference type="PANTHER" id="PTHR24409:SF295">
    <property type="entry name" value="AZ2-RELATED"/>
    <property type="match status" value="1"/>
</dbReference>
<dbReference type="PROSITE" id="PS00028">
    <property type="entry name" value="ZINC_FINGER_C2H2_1"/>
    <property type="match status" value="7"/>
</dbReference>
<dbReference type="FunFam" id="3.30.160.60:FF:000624">
    <property type="entry name" value="zinc finger protein 697"/>
    <property type="match status" value="2"/>
</dbReference>
<dbReference type="PANTHER" id="PTHR24409">
    <property type="entry name" value="ZINC FINGER PROTEIN 142"/>
    <property type="match status" value="1"/>
</dbReference>